<proteinExistence type="predicted"/>
<keyword evidence="2" id="KW-1185">Reference proteome</keyword>
<name>A0A068VLN0_COFCA</name>
<dbReference type="EMBL" id="HG740481">
    <property type="protein sequence ID" value="CDP20583.1"/>
    <property type="molecule type" value="Genomic_DNA"/>
</dbReference>
<accession>A0A068VLN0</accession>
<sequence length="82" mass="9341">MSYFRWGCSVPIRRPITINSPNISTSRVDSNATSSTCLLLAQQMGKNVNLLNNFSIICPKISTRFCKPRIQPIYRPKFTISF</sequence>
<evidence type="ECO:0000313" key="2">
    <source>
        <dbReference type="Proteomes" id="UP000295252"/>
    </source>
</evidence>
<dbReference type="Proteomes" id="UP000295252">
    <property type="component" value="Unassembled WGS sequence"/>
</dbReference>
<reference evidence="2" key="1">
    <citation type="journal article" date="2014" name="Science">
        <title>The coffee genome provides insight into the convergent evolution of caffeine biosynthesis.</title>
        <authorList>
            <person name="Denoeud F."/>
            <person name="Carretero-Paulet L."/>
            <person name="Dereeper A."/>
            <person name="Droc G."/>
            <person name="Guyot R."/>
            <person name="Pietrella M."/>
            <person name="Zheng C."/>
            <person name="Alberti A."/>
            <person name="Anthony F."/>
            <person name="Aprea G."/>
            <person name="Aury J.M."/>
            <person name="Bento P."/>
            <person name="Bernard M."/>
            <person name="Bocs S."/>
            <person name="Campa C."/>
            <person name="Cenci A."/>
            <person name="Combes M.C."/>
            <person name="Crouzillat D."/>
            <person name="Da Silva C."/>
            <person name="Daddiego L."/>
            <person name="De Bellis F."/>
            <person name="Dussert S."/>
            <person name="Garsmeur O."/>
            <person name="Gayraud T."/>
            <person name="Guignon V."/>
            <person name="Jahn K."/>
            <person name="Jamilloux V."/>
            <person name="Joet T."/>
            <person name="Labadie K."/>
            <person name="Lan T."/>
            <person name="Leclercq J."/>
            <person name="Lepelley M."/>
            <person name="Leroy T."/>
            <person name="Li L.T."/>
            <person name="Librado P."/>
            <person name="Lopez L."/>
            <person name="Munoz A."/>
            <person name="Noel B."/>
            <person name="Pallavicini A."/>
            <person name="Perrotta G."/>
            <person name="Poncet V."/>
            <person name="Pot D."/>
            <person name="Priyono X."/>
            <person name="Rigoreau M."/>
            <person name="Rouard M."/>
            <person name="Rozas J."/>
            <person name="Tranchant-Dubreuil C."/>
            <person name="VanBuren R."/>
            <person name="Zhang Q."/>
            <person name="Andrade A.C."/>
            <person name="Argout X."/>
            <person name="Bertrand B."/>
            <person name="de Kochko A."/>
            <person name="Graziosi G."/>
            <person name="Henry R.J."/>
            <person name="Jayarama X."/>
            <person name="Ming R."/>
            <person name="Nagai C."/>
            <person name="Rounsley S."/>
            <person name="Sankoff D."/>
            <person name="Giuliano G."/>
            <person name="Albert V.A."/>
            <person name="Wincker P."/>
            <person name="Lashermes P."/>
        </authorList>
    </citation>
    <scope>NUCLEOTIDE SEQUENCE [LARGE SCALE GENOMIC DNA]</scope>
    <source>
        <strain evidence="2">cv. DH200-94</strain>
    </source>
</reference>
<evidence type="ECO:0000313" key="1">
    <source>
        <dbReference type="EMBL" id="CDP20583.1"/>
    </source>
</evidence>
<organism evidence="1 2">
    <name type="scientific">Coffea canephora</name>
    <name type="common">Robusta coffee</name>
    <dbReference type="NCBI Taxonomy" id="49390"/>
    <lineage>
        <taxon>Eukaryota</taxon>
        <taxon>Viridiplantae</taxon>
        <taxon>Streptophyta</taxon>
        <taxon>Embryophyta</taxon>
        <taxon>Tracheophyta</taxon>
        <taxon>Spermatophyta</taxon>
        <taxon>Magnoliopsida</taxon>
        <taxon>eudicotyledons</taxon>
        <taxon>Gunneridae</taxon>
        <taxon>Pentapetalae</taxon>
        <taxon>asterids</taxon>
        <taxon>lamiids</taxon>
        <taxon>Gentianales</taxon>
        <taxon>Rubiaceae</taxon>
        <taxon>Ixoroideae</taxon>
        <taxon>Gardenieae complex</taxon>
        <taxon>Bertiereae - Coffeeae clade</taxon>
        <taxon>Coffeeae</taxon>
        <taxon>Coffea</taxon>
    </lineage>
</organism>
<dbReference type="InParanoid" id="A0A068VLN0"/>
<protein>
    <submittedName>
        <fullName evidence="1">DH200=94 genomic scaffold, scaffold_1397</fullName>
    </submittedName>
</protein>
<dbReference type="Gramene" id="CDP20583">
    <property type="protein sequence ID" value="CDP20583"/>
    <property type="gene ID" value="GSCOC_T00003277001"/>
</dbReference>
<gene>
    <name evidence="1" type="ORF">GSCOC_T00003277001</name>
</gene>
<dbReference type="AlphaFoldDB" id="A0A068VLN0"/>